<comment type="caution">
    <text evidence="2">The sequence shown here is derived from an EMBL/GenBank/DDBJ whole genome shotgun (WGS) entry which is preliminary data.</text>
</comment>
<dbReference type="OrthoDB" id="3873700at2"/>
<feature type="transmembrane region" description="Helical" evidence="1">
    <location>
        <begin position="113"/>
        <end position="131"/>
    </location>
</feature>
<organism evidence="2 3">
    <name type="scientific">Kitasatospora acidiphila</name>
    <dbReference type="NCBI Taxonomy" id="2567942"/>
    <lineage>
        <taxon>Bacteria</taxon>
        <taxon>Bacillati</taxon>
        <taxon>Actinomycetota</taxon>
        <taxon>Actinomycetes</taxon>
        <taxon>Kitasatosporales</taxon>
        <taxon>Streptomycetaceae</taxon>
        <taxon>Kitasatospora</taxon>
    </lineage>
</organism>
<proteinExistence type="predicted"/>
<accession>A0A540WCL5</accession>
<evidence type="ECO:0000313" key="3">
    <source>
        <dbReference type="Proteomes" id="UP000319103"/>
    </source>
</evidence>
<gene>
    <name evidence="2" type="ORF">E6W39_36555</name>
</gene>
<keyword evidence="1" id="KW-1133">Transmembrane helix</keyword>
<dbReference type="RefSeq" id="WP_141637109.1">
    <property type="nucleotide sequence ID" value="NZ_VIGB01000003.1"/>
</dbReference>
<dbReference type="EMBL" id="VIGB01000003">
    <property type="protein sequence ID" value="TQF06698.1"/>
    <property type="molecule type" value="Genomic_DNA"/>
</dbReference>
<keyword evidence="1" id="KW-0472">Membrane</keyword>
<reference evidence="2 3" key="1">
    <citation type="submission" date="2019-06" db="EMBL/GenBank/DDBJ databases">
        <title>Description of Kitasatospora acidophila sp. nov. isolated from pine grove soil, and reclassification of Streptomyces novaecaesareae to Kitasatospora novaeceasareae comb. nov.</title>
        <authorList>
            <person name="Kim M.J."/>
        </authorList>
    </citation>
    <scope>NUCLEOTIDE SEQUENCE [LARGE SCALE GENOMIC DNA]</scope>
    <source>
        <strain evidence="2 3">MMS16-CNU292</strain>
    </source>
</reference>
<keyword evidence="3" id="KW-1185">Reference proteome</keyword>
<dbReference type="Proteomes" id="UP000319103">
    <property type="component" value="Unassembled WGS sequence"/>
</dbReference>
<evidence type="ECO:0000256" key="1">
    <source>
        <dbReference type="SAM" id="Phobius"/>
    </source>
</evidence>
<protein>
    <submittedName>
        <fullName evidence="2">DUF3592 domain-containing protein</fullName>
    </submittedName>
</protein>
<name>A0A540WCL5_9ACTN</name>
<keyword evidence="1" id="KW-0812">Transmembrane</keyword>
<evidence type="ECO:0000313" key="2">
    <source>
        <dbReference type="EMBL" id="TQF06698.1"/>
    </source>
</evidence>
<dbReference type="AlphaFoldDB" id="A0A540WCL5"/>
<sequence>MIALVFFLALGGLGAYLAGIAGLNGIRHLEEVGEPAEALVRYRAPGPDDTAPPPHPLLQFTTRTAEVVEVFSPVASSRAHPLRPGALVRLRYDPADPRQVLLEGRQRRGVERVFVLLGVTALLTAVVLLVVSP</sequence>